<comment type="caution">
    <text evidence="2">The sequence shown here is derived from an EMBL/GenBank/DDBJ whole genome shotgun (WGS) entry which is preliminary data.</text>
</comment>
<protein>
    <submittedName>
        <fullName evidence="2">Uncharacterized protein</fullName>
    </submittedName>
</protein>
<proteinExistence type="predicted"/>
<dbReference type="EMBL" id="PQIB02000001">
    <property type="protein sequence ID" value="RLN40637.1"/>
    <property type="molecule type" value="Genomic_DNA"/>
</dbReference>
<evidence type="ECO:0000313" key="3">
    <source>
        <dbReference type="Proteomes" id="UP000275267"/>
    </source>
</evidence>
<sequence length="172" mass="18967">MASNGQATGYWSSGSGTGDWRGCRWPWAYEGGENKCCPESWKKTIQEGEHHNKSNNAKPTEVTKDGGPQVDEDTEPTEVDVVVAFKMLMETIQAEAVADGQPRLPSAKVVSKALSQASSNNTFLKNADIAAPSSRRRSSFEASLHEELDSQRQGSFVLHQRVEELQRKNDDL</sequence>
<dbReference type="OrthoDB" id="695057at2759"/>
<dbReference type="AlphaFoldDB" id="A0A3L6TK49"/>
<feature type="region of interest" description="Disordered" evidence="1">
    <location>
        <begin position="128"/>
        <end position="152"/>
    </location>
</feature>
<organism evidence="2 3">
    <name type="scientific">Panicum miliaceum</name>
    <name type="common">Proso millet</name>
    <name type="synonym">Broomcorn millet</name>
    <dbReference type="NCBI Taxonomy" id="4540"/>
    <lineage>
        <taxon>Eukaryota</taxon>
        <taxon>Viridiplantae</taxon>
        <taxon>Streptophyta</taxon>
        <taxon>Embryophyta</taxon>
        <taxon>Tracheophyta</taxon>
        <taxon>Spermatophyta</taxon>
        <taxon>Magnoliopsida</taxon>
        <taxon>Liliopsida</taxon>
        <taxon>Poales</taxon>
        <taxon>Poaceae</taxon>
        <taxon>PACMAD clade</taxon>
        <taxon>Panicoideae</taxon>
        <taxon>Panicodae</taxon>
        <taxon>Paniceae</taxon>
        <taxon>Panicinae</taxon>
        <taxon>Panicum</taxon>
        <taxon>Panicum sect. Panicum</taxon>
    </lineage>
</organism>
<dbReference type="Proteomes" id="UP000275267">
    <property type="component" value="Unassembled WGS sequence"/>
</dbReference>
<feature type="region of interest" description="Disordered" evidence="1">
    <location>
        <begin position="47"/>
        <end position="76"/>
    </location>
</feature>
<keyword evidence="3" id="KW-1185">Reference proteome</keyword>
<evidence type="ECO:0000256" key="1">
    <source>
        <dbReference type="SAM" id="MobiDB-lite"/>
    </source>
</evidence>
<feature type="region of interest" description="Disordered" evidence="1">
    <location>
        <begin position="1"/>
        <end position="23"/>
    </location>
</feature>
<feature type="compositionally biased region" description="Polar residues" evidence="1">
    <location>
        <begin position="1"/>
        <end position="14"/>
    </location>
</feature>
<reference evidence="3" key="1">
    <citation type="journal article" date="2019" name="Nat. Commun.">
        <title>The genome of broomcorn millet.</title>
        <authorList>
            <person name="Zou C."/>
            <person name="Miki D."/>
            <person name="Li D."/>
            <person name="Tang Q."/>
            <person name="Xiao L."/>
            <person name="Rajput S."/>
            <person name="Deng P."/>
            <person name="Jia W."/>
            <person name="Huang R."/>
            <person name="Zhang M."/>
            <person name="Sun Y."/>
            <person name="Hu J."/>
            <person name="Fu X."/>
            <person name="Schnable P.S."/>
            <person name="Li F."/>
            <person name="Zhang H."/>
            <person name="Feng B."/>
            <person name="Zhu X."/>
            <person name="Liu R."/>
            <person name="Schnable J.C."/>
            <person name="Zhu J.-K."/>
            <person name="Zhang H."/>
        </authorList>
    </citation>
    <scope>NUCLEOTIDE SEQUENCE [LARGE SCALE GENOMIC DNA]</scope>
</reference>
<name>A0A3L6TK49_PANMI</name>
<evidence type="ECO:0000313" key="2">
    <source>
        <dbReference type="EMBL" id="RLN40637.1"/>
    </source>
</evidence>
<accession>A0A3L6TK49</accession>
<gene>
    <name evidence="2" type="ORF">C2845_PM01G44010</name>
</gene>